<evidence type="ECO:0000313" key="1">
    <source>
        <dbReference type="EMBL" id="SHK85648.1"/>
    </source>
</evidence>
<dbReference type="Gene3D" id="1.10.720.160">
    <property type="match status" value="1"/>
</dbReference>
<dbReference type="SUPFAM" id="SSF53067">
    <property type="entry name" value="Actin-like ATPase domain"/>
    <property type="match status" value="2"/>
</dbReference>
<dbReference type="Gene3D" id="3.30.420.40">
    <property type="match status" value="2"/>
</dbReference>
<dbReference type="Proteomes" id="UP000184130">
    <property type="component" value="Unassembled WGS sequence"/>
</dbReference>
<sequence length="281" mass="30875">MAILIADSGSTKTDWVCLQPGGAVSQIEVHTVGLNPFHVSDNEIRSVFNHELLPQLGGIRIDAVYFYGSGVRPEVEDRVIGLLSEAFPDAQTIEAHSDLLGACRALCGSGQGIACILGTGANSCVYDGRGIVHNTPALGYILGDEGSGAVLGKHLLHDLYTGVLSHSMRMCFEQEMGMGLSEIINKVYREPQANRFLASLSEFIHRHLDDEGVRQLVYSTFNDFVNYHISRYGRKDLSVSFVGSIAWYYQEQLKLILQMHGYQVGAIMQSPLQGLIAYHQN</sequence>
<dbReference type="AlphaFoldDB" id="A0A1M6VWA4"/>
<gene>
    <name evidence="1" type="ORF">SAMN05216463_11450</name>
</gene>
<dbReference type="PANTHER" id="PTHR43190">
    <property type="entry name" value="N-ACETYL-D-GLUCOSAMINE KINASE"/>
    <property type="match status" value="1"/>
</dbReference>
<reference evidence="1 2" key="1">
    <citation type="submission" date="2016-11" db="EMBL/GenBank/DDBJ databases">
        <authorList>
            <person name="Jaros S."/>
            <person name="Januszkiewicz K."/>
            <person name="Wedrychowicz H."/>
        </authorList>
    </citation>
    <scope>NUCLEOTIDE SEQUENCE [LARGE SCALE GENOMIC DNA]</scope>
    <source>
        <strain evidence="1 2">KHT3</strain>
    </source>
</reference>
<protein>
    <submittedName>
        <fullName evidence="1">BadF-type ATPase</fullName>
    </submittedName>
</protein>
<organism evidence="1 2">
    <name type="scientific">Xylanibacter ruminicola</name>
    <name type="common">Prevotella ruminicola</name>
    <dbReference type="NCBI Taxonomy" id="839"/>
    <lineage>
        <taxon>Bacteria</taxon>
        <taxon>Pseudomonadati</taxon>
        <taxon>Bacteroidota</taxon>
        <taxon>Bacteroidia</taxon>
        <taxon>Bacteroidales</taxon>
        <taxon>Prevotellaceae</taxon>
        <taxon>Xylanibacter</taxon>
    </lineage>
</organism>
<evidence type="ECO:0000313" key="2">
    <source>
        <dbReference type="Proteomes" id="UP000184130"/>
    </source>
</evidence>
<dbReference type="RefSeq" id="WP_073209002.1">
    <property type="nucleotide sequence ID" value="NZ_FRBD01000014.1"/>
</dbReference>
<dbReference type="InterPro" id="IPR052519">
    <property type="entry name" value="Euk-type_GlcNAc_Kinase"/>
</dbReference>
<accession>A0A1M6VWA4</accession>
<dbReference type="CDD" id="cd24079">
    <property type="entry name" value="ASKHA_NBD_PG1100-like"/>
    <property type="match status" value="1"/>
</dbReference>
<dbReference type="PANTHER" id="PTHR43190:SF3">
    <property type="entry name" value="N-ACETYL-D-GLUCOSAMINE KINASE"/>
    <property type="match status" value="1"/>
</dbReference>
<dbReference type="InterPro" id="IPR043129">
    <property type="entry name" value="ATPase_NBD"/>
</dbReference>
<name>A0A1M6VWA4_XYLRU</name>
<dbReference type="EMBL" id="FRBD01000014">
    <property type="protein sequence ID" value="SHK85648.1"/>
    <property type="molecule type" value="Genomic_DNA"/>
</dbReference>
<proteinExistence type="predicted"/>
<dbReference type="OrthoDB" id="871343at2"/>